<geneLocation type="plasmid" evidence="3">
    <name>pdfe dna</name>
</geneLocation>
<proteinExistence type="predicted"/>
<dbReference type="AlphaFoldDB" id="A0A2Z6B3Q7"/>
<evidence type="ECO:0000313" key="3">
    <source>
        <dbReference type="Proteomes" id="UP000269883"/>
    </source>
</evidence>
<dbReference type="Proteomes" id="UP000269883">
    <property type="component" value="Plasmid pDFE"/>
</dbReference>
<gene>
    <name evidence="2" type="ORF">DFE_A0020</name>
</gene>
<keyword evidence="2" id="KW-0614">Plasmid</keyword>
<keyword evidence="1" id="KW-0472">Membrane</keyword>
<keyword evidence="3" id="KW-1185">Reference proteome</keyword>
<dbReference type="KEGG" id="dfl:DFE_A0020"/>
<keyword evidence="1" id="KW-0812">Transmembrane</keyword>
<name>A0A2Z6B3Q7_9BACT</name>
<organism evidence="2 3">
    <name type="scientific">Desulfovibrio ferrophilus</name>
    <dbReference type="NCBI Taxonomy" id="241368"/>
    <lineage>
        <taxon>Bacteria</taxon>
        <taxon>Pseudomonadati</taxon>
        <taxon>Thermodesulfobacteriota</taxon>
        <taxon>Desulfovibrionia</taxon>
        <taxon>Desulfovibrionales</taxon>
        <taxon>Desulfovibrionaceae</taxon>
        <taxon>Desulfovibrio</taxon>
    </lineage>
</organism>
<feature type="transmembrane region" description="Helical" evidence="1">
    <location>
        <begin position="16"/>
        <end position="44"/>
    </location>
</feature>
<dbReference type="RefSeq" id="WP_126381605.1">
    <property type="nucleotide sequence ID" value="NZ_AP017379.1"/>
</dbReference>
<dbReference type="EMBL" id="AP017379">
    <property type="protein sequence ID" value="BBD10121.1"/>
    <property type="molecule type" value="Genomic_DNA"/>
</dbReference>
<evidence type="ECO:0000313" key="2">
    <source>
        <dbReference type="EMBL" id="BBD10121.1"/>
    </source>
</evidence>
<protein>
    <submittedName>
        <fullName evidence="2">Sodium-driven chloride bicarbonate exchanger</fullName>
    </submittedName>
</protein>
<reference evidence="2 3" key="1">
    <citation type="journal article" date="2018" name="Sci. Adv.">
        <title>Multi-heme cytochromes provide a pathway for survival in energy-limited environments.</title>
        <authorList>
            <person name="Deng X."/>
            <person name="Dohmae N."/>
            <person name="Nealson K.H."/>
            <person name="Hashimoto K."/>
            <person name="Okamoto A."/>
        </authorList>
    </citation>
    <scope>NUCLEOTIDE SEQUENCE [LARGE SCALE GENOMIC DNA]</scope>
    <source>
        <strain evidence="2 3">IS5</strain>
        <plasmid evidence="3">pdfe dna</plasmid>
    </source>
</reference>
<keyword evidence="1" id="KW-1133">Transmembrane helix</keyword>
<evidence type="ECO:0000256" key="1">
    <source>
        <dbReference type="SAM" id="Phobius"/>
    </source>
</evidence>
<feature type="transmembrane region" description="Helical" evidence="1">
    <location>
        <begin position="64"/>
        <end position="89"/>
    </location>
</feature>
<sequence>MNLRAMKTKKFWSTSFVYLISSAFPVLLIVGLGIAIVQMFGGIINPAGLYEEVMMNVAQDISKAVSILVDVLGPVPWWVIFAIPLWFAFREGYRRSTDNEGRAQS</sequence>
<accession>A0A2Z6B3Q7</accession>